<organism evidence="1 2">
    <name type="scientific">Metallosphaera yellowstonensis MK1</name>
    <dbReference type="NCBI Taxonomy" id="671065"/>
    <lineage>
        <taxon>Archaea</taxon>
        <taxon>Thermoproteota</taxon>
        <taxon>Thermoprotei</taxon>
        <taxon>Sulfolobales</taxon>
        <taxon>Sulfolobaceae</taxon>
        <taxon>Metallosphaera</taxon>
    </lineage>
</organism>
<dbReference type="InterPro" id="IPR006783">
    <property type="entry name" value="Transposase_ISC1217"/>
</dbReference>
<proteinExistence type="predicted"/>
<evidence type="ECO:0000313" key="2">
    <source>
        <dbReference type="Proteomes" id="UP000003980"/>
    </source>
</evidence>
<evidence type="ECO:0000313" key="1">
    <source>
        <dbReference type="EMBL" id="EHP70330.1"/>
    </source>
</evidence>
<protein>
    <submittedName>
        <fullName evidence="1">Archaeal putative transposase ISC1217</fullName>
    </submittedName>
</protein>
<dbReference type="Proteomes" id="UP000003980">
    <property type="component" value="Unassembled WGS sequence"/>
</dbReference>
<dbReference type="Pfam" id="PF04693">
    <property type="entry name" value="DDE_Tnp_2"/>
    <property type="match status" value="1"/>
</dbReference>
<reference evidence="1 2" key="1">
    <citation type="submission" date="2012-01" db="EMBL/GenBank/DDBJ databases">
        <title>Improved High-Quality Draft sequence of Metallosphaera yellowstonensis MK1.</title>
        <authorList>
            <consortium name="US DOE Joint Genome Institute"/>
            <person name="Lucas S."/>
            <person name="Han J."/>
            <person name="Cheng J.-F."/>
            <person name="Goodwin L."/>
            <person name="Pitluck S."/>
            <person name="Peters L."/>
            <person name="Teshima H."/>
            <person name="Detter J.C."/>
            <person name="Han C."/>
            <person name="Tapia R."/>
            <person name="Land M."/>
            <person name="Hauser L."/>
            <person name="Kyrpides N."/>
            <person name="Kozubal M."/>
            <person name="Macur R.E."/>
            <person name="Jay Z."/>
            <person name="Inskeep W."/>
            <person name="Woyke T."/>
        </authorList>
    </citation>
    <scope>NUCLEOTIDE SEQUENCE [LARGE SCALE GENOMIC DNA]</scope>
    <source>
        <strain evidence="1 2">MK1</strain>
    </source>
</reference>
<dbReference type="EMBL" id="JH597761">
    <property type="protein sequence ID" value="EHP70330.1"/>
    <property type="molecule type" value="Genomic_DNA"/>
</dbReference>
<sequence>MVGAFPYVVRKMLDLGMVTEFKTKIEMAREMLDVLKERFRVSRVVFDPSTGPRSS</sequence>
<accession>H2C259</accession>
<dbReference type="HOGENOM" id="CLU_204990_0_0_2"/>
<gene>
    <name evidence="1" type="ORF">MetMK1DRAFT_00008320</name>
</gene>
<name>H2C259_9CREN</name>
<dbReference type="eggNOG" id="arCOG08397">
    <property type="taxonomic scope" value="Archaea"/>
</dbReference>
<keyword evidence="2" id="KW-1185">Reference proteome</keyword>
<dbReference type="AlphaFoldDB" id="H2C259"/>
<dbReference type="STRING" id="671065.MetMK1DRAFT_00008320"/>